<reference evidence="1" key="1">
    <citation type="submission" date="2018-11" db="EMBL/GenBank/DDBJ databases">
        <authorList>
            <consortium name="Genoscope - CEA"/>
            <person name="William W."/>
        </authorList>
    </citation>
    <scope>NUCLEOTIDE SEQUENCE</scope>
</reference>
<gene>
    <name evidence="1" type="ORF">BOLC3T20876H</name>
</gene>
<evidence type="ECO:0000313" key="1">
    <source>
        <dbReference type="EMBL" id="VDD00110.1"/>
    </source>
</evidence>
<accession>A0A3P6BFQ2</accession>
<sequence>MKRVEINRGPSINKLQSASSLPLSPQWLSRFSSADYASARILSPPDPDPSAAGNLHHSVARLETTTLLRHWW</sequence>
<name>A0A3P6BFQ2_BRAOL</name>
<dbReference type="EMBL" id="LR031872">
    <property type="protein sequence ID" value="VDD00110.1"/>
    <property type="molecule type" value="Genomic_DNA"/>
</dbReference>
<proteinExistence type="predicted"/>
<organism evidence="1">
    <name type="scientific">Brassica oleracea</name>
    <name type="common">Wild cabbage</name>
    <dbReference type="NCBI Taxonomy" id="3712"/>
    <lineage>
        <taxon>Eukaryota</taxon>
        <taxon>Viridiplantae</taxon>
        <taxon>Streptophyta</taxon>
        <taxon>Embryophyta</taxon>
        <taxon>Tracheophyta</taxon>
        <taxon>Spermatophyta</taxon>
        <taxon>Magnoliopsida</taxon>
        <taxon>eudicotyledons</taxon>
        <taxon>Gunneridae</taxon>
        <taxon>Pentapetalae</taxon>
        <taxon>rosids</taxon>
        <taxon>malvids</taxon>
        <taxon>Brassicales</taxon>
        <taxon>Brassicaceae</taxon>
        <taxon>Brassiceae</taxon>
        <taxon>Brassica</taxon>
    </lineage>
</organism>
<dbReference type="AlphaFoldDB" id="A0A3P6BFQ2"/>
<protein>
    <submittedName>
        <fullName evidence="1">Uncharacterized protein</fullName>
    </submittedName>
</protein>